<dbReference type="InterPro" id="IPR050093">
    <property type="entry name" value="ABC_SmlMolc_Importer"/>
</dbReference>
<evidence type="ECO:0000259" key="5">
    <source>
        <dbReference type="PROSITE" id="PS50893"/>
    </source>
</evidence>
<dbReference type="InterPro" id="IPR027417">
    <property type="entry name" value="P-loop_NTPase"/>
</dbReference>
<name>A0A5C6U0U3_9BURK</name>
<dbReference type="SMART" id="SM00382">
    <property type="entry name" value="AAA"/>
    <property type="match status" value="1"/>
</dbReference>
<dbReference type="PROSITE" id="PS50893">
    <property type="entry name" value="ABC_TRANSPORTER_2"/>
    <property type="match status" value="1"/>
</dbReference>
<dbReference type="Pfam" id="PF00005">
    <property type="entry name" value="ABC_tran"/>
    <property type="match status" value="1"/>
</dbReference>
<gene>
    <name evidence="6" type="ORF">FSC37_13460</name>
</gene>
<dbReference type="Gene3D" id="3.40.50.300">
    <property type="entry name" value="P-loop containing nucleotide triphosphate hydrolases"/>
    <property type="match status" value="1"/>
</dbReference>
<keyword evidence="7" id="KW-1185">Reference proteome</keyword>
<accession>A0A5C6U0U3</accession>
<dbReference type="Proteomes" id="UP000321832">
    <property type="component" value="Unassembled WGS sequence"/>
</dbReference>
<proteinExistence type="predicted"/>
<dbReference type="PANTHER" id="PTHR42781:SF4">
    <property type="entry name" value="SPERMIDINE_PUTRESCINE IMPORT ATP-BINDING PROTEIN POTA"/>
    <property type="match status" value="1"/>
</dbReference>
<organism evidence="6 7">
    <name type="scientific">Piscinibacter aquaticus</name>
    <dbReference type="NCBI Taxonomy" id="392597"/>
    <lineage>
        <taxon>Bacteria</taxon>
        <taxon>Pseudomonadati</taxon>
        <taxon>Pseudomonadota</taxon>
        <taxon>Betaproteobacteria</taxon>
        <taxon>Burkholderiales</taxon>
        <taxon>Sphaerotilaceae</taxon>
        <taxon>Piscinibacter</taxon>
    </lineage>
</organism>
<dbReference type="InterPro" id="IPR017871">
    <property type="entry name" value="ABC_transporter-like_CS"/>
</dbReference>
<evidence type="ECO:0000256" key="3">
    <source>
        <dbReference type="ARBA" id="ARBA00022741"/>
    </source>
</evidence>
<feature type="domain" description="ABC transporter" evidence="5">
    <location>
        <begin position="2"/>
        <end position="211"/>
    </location>
</feature>
<dbReference type="GO" id="GO:0005524">
    <property type="term" value="F:ATP binding"/>
    <property type="evidence" value="ECO:0007669"/>
    <property type="project" value="UniProtKB-KW"/>
</dbReference>
<evidence type="ECO:0000256" key="4">
    <source>
        <dbReference type="ARBA" id="ARBA00022840"/>
    </source>
</evidence>
<evidence type="ECO:0000256" key="1">
    <source>
        <dbReference type="ARBA" id="ARBA00022448"/>
    </source>
</evidence>
<dbReference type="InterPro" id="IPR003593">
    <property type="entry name" value="AAA+_ATPase"/>
</dbReference>
<keyword evidence="3" id="KW-0547">Nucleotide-binding</keyword>
<sequence>MLELAGIRIATPQRTLIDGLTARIGEGEVLAVMGESGSGKSSLLAFLCGGLADGLAGSGSVRLDGVEVSALPTAQRRIGILFQDDLLFPHLTVLENLLFALPAGRDADRRARAEAALASADLAGYGPRLPHTLSGGQRARVSVLRALLAEPRALLLDEPFSRLDMALRQRFRAFVFERLREQRIPAVLVTHDAHDVPPGAQLIRLDGEEETA</sequence>
<dbReference type="PROSITE" id="PS00211">
    <property type="entry name" value="ABC_TRANSPORTER_1"/>
    <property type="match status" value="1"/>
</dbReference>
<dbReference type="InterPro" id="IPR003439">
    <property type="entry name" value="ABC_transporter-like_ATP-bd"/>
</dbReference>
<protein>
    <submittedName>
        <fullName evidence="6">ATP-binding cassette domain-containing protein</fullName>
    </submittedName>
</protein>
<reference evidence="6 7" key="1">
    <citation type="submission" date="2019-08" db="EMBL/GenBank/DDBJ databases">
        <authorList>
            <person name="Khan S.A."/>
            <person name="Jeon C.O."/>
            <person name="Jeong S.E."/>
        </authorList>
    </citation>
    <scope>NUCLEOTIDE SEQUENCE [LARGE SCALE GENOMIC DNA]</scope>
    <source>
        <strain evidence="7">IMCC1728</strain>
    </source>
</reference>
<keyword evidence="1" id="KW-0813">Transport</keyword>
<evidence type="ECO:0000313" key="6">
    <source>
        <dbReference type="EMBL" id="TXC66487.1"/>
    </source>
</evidence>
<keyword evidence="2" id="KW-1003">Cell membrane</keyword>
<dbReference type="SUPFAM" id="SSF52540">
    <property type="entry name" value="P-loop containing nucleoside triphosphate hydrolases"/>
    <property type="match status" value="1"/>
</dbReference>
<dbReference type="AlphaFoldDB" id="A0A5C6U0U3"/>
<keyword evidence="2" id="KW-0472">Membrane</keyword>
<evidence type="ECO:0000256" key="2">
    <source>
        <dbReference type="ARBA" id="ARBA00022475"/>
    </source>
</evidence>
<dbReference type="GO" id="GO:0016887">
    <property type="term" value="F:ATP hydrolysis activity"/>
    <property type="evidence" value="ECO:0007669"/>
    <property type="project" value="InterPro"/>
</dbReference>
<dbReference type="PANTHER" id="PTHR42781">
    <property type="entry name" value="SPERMIDINE/PUTRESCINE IMPORT ATP-BINDING PROTEIN POTA"/>
    <property type="match status" value="1"/>
</dbReference>
<keyword evidence="4 6" id="KW-0067">ATP-binding</keyword>
<dbReference type="EMBL" id="VOPW01000001">
    <property type="protein sequence ID" value="TXC66487.1"/>
    <property type="molecule type" value="Genomic_DNA"/>
</dbReference>
<evidence type="ECO:0000313" key="7">
    <source>
        <dbReference type="Proteomes" id="UP000321832"/>
    </source>
</evidence>
<comment type="caution">
    <text evidence="6">The sequence shown here is derived from an EMBL/GenBank/DDBJ whole genome shotgun (WGS) entry which is preliminary data.</text>
</comment>